<evidence type="ECO:0000256" key="1">
    <source>
        <dbReference type="SAM" id="MobiDB-lite"/>
    </source>
</evidence>
<proteinExistence type="predicted"/>
<sequence length="977" mass="101319">MFACGLLFSQGLRAACSPQYKGLATINEVHQLSQGGTNTRLVEVKFLSSMITRDDYQDWTLQVCSPLYDNKGNLVENRCSGEISLASFDDSTYPWAVADASLISSEDYINFDQMDLILKAANGQTIDYLQVGSYDHQQDNTCTPAYDWQAPSSNTKTLARTPDGAGDWGFRSGNAAGTTEGTTNDGGDSGPGITIDNVTVAQGQPAVFTVSLLTPAVAELRLDYATLSDTAVAGIDFTATSGTLTIPAGATSATVTVPTLVTGQAAETRFSVNLSNARDATGSPYGQIASQLGIGNILPAPPLGGFVVDTPAVASVCGAAVITVRAVNAVGDVLSGYDGTVLLQTSSGRGNWGLVTGSGSLGPGPANEGVASYRFAAADNGVVALSLASATADELTVTVTDSSGSPSIVSGAIRFLENALAITSIDPTGVDFIAQRDHSLVVQAVRQDPDNGQCGLIPDYEGEVALKAWLTRSADDPAGQPPVAEGALPATMPVSLPDTAPGAANLTLSFSQGEAGLVWRTTDVGQYRLNLVDDSSGFVVDPGGQPIPVVGMSDLWTVRPARFDVVVTGNPAAGDAAGPVFAVSGSPFEARVTALGAAGNPTVSYGKEGWPQGVLITHALEAPLGGNDGVLSGTLTVAGTSFDSGVAALADLTWSEVGIIRLLADNLAYLGIAPAVRGESASVGRFIPDHFGLEIDSGRLGAACSTASPFAYSGQPLTWSLTPAVFITPYNLQTVETRNYTLGGFRKLAAPDVVRQAPVTDATATTRGAQPYPVAVSLEPGVLTSTASGSGEMVYQFAGEDQITYGKSAASRVSPFEPDLRIMLERVADSDGVTATVLPAIRPAASFPLRYGRLQLDNVYGPETVTALAMPFAASYWDGSGFVTNSDDSCSGWTTGDISDPQVYHSLVAGSGVLAGGMAGPLLLQPNGDRGTDRLVWDVPVWLEGDWNQDGVLEDPAATATFGVFRGHDRVIYWRER</sequence>
<name>A0A2G1UHQ3_9GAMM</name>
<dbReference type="SUPFAM" id="SSF141072">
    <property type="entry name" value="CalX-like"/>
    <property type="match status" value="1"/>
</dbReference>
<protein>
    <recommendedName>
        <fullName evidence="2">DUF6701 domain-containing protein</fullName>
    </recommendedName>
</protein>
<evidence type="ECO:0000313" key="4">
    <source>
        <dbReference type="Proteomes" id="UP000231409"/>
    </source>
</evidence>
<feature type="compositionally biased region" description="Low complexity" evidence="1">
    <location>
        <begin position="172"/>
        <end position="186"/>
    </location>
</feature>
<comment type="caution">
    <text evidence="3">The sequence shown here is derived from an EMBL/GenBank/DDBJ whole genome shotgun (WGS) entry which is preliminary data.</text>
</comment>
<dbReference type="InterPro" id="IPR038081">
    <property type="entry name" value="CalX-like_sf"/>
</dbReference>
<accession>A0A2G1UHQ3</accession>
<dbReference type="EMBL" id="NTFH01000012">
    <property type="protein sequence ID" value="PHQ14014.1"/>
    <property type="molecule type" value="Genomic_DNA"/>
</dbReference>
<dbReference type="Pfam" id="PF20419">
    <property type="entry name" value="DUF6701"/>
    <property type="match status" value="1"/>
</dbReference>
<feature type="region of interest" description="Disordered" evidence="1">
    <location>
        <begin position="162"/>
        <end position="193"/>
    </location>
</feature>
<dbReference type="Proteomes" id="UP000231409">
    <property type="component" value="Unassembled WGS sequence"/>
</dbReference>
<feature type="domain" description="DUF6701" evidence="2">
    <location>
        <begin position="434"/>
        <end position="977"/>
    </location>
</feature>
<gene>
    <name evidence="3" type="ORF">CLH61_15820</name>
</gene>
<dbReference type="AlphaFoldDB" id="A0A2G1UHQ3"/>
<reference evidence="3 4" key="1">
    <citation type="submission" date="2017-09" db="EMBL/GenBank/DDBJ databases">
        <title>The draft genome sequences of Marinobacter sp. PWS21.</title>
        <authorList>
            <person name="Cao J."/>
        </authorList>
    </citation>
    <scope>NUCLEOTIDE SEQUENCE [LARGE SCALE GENOMIC DNA]</scope>
    <source>
        <strain evidence="3 4">PWS21</strain>
    </source>
</reference>
<keyword evidence="4" id="KW-1185">Reference proteome</keyword>
<dbReference type="Gene3D" id="2.60.40.2030">
    <property type="match status" value="1"/>
</dbReference>
<evidence type="ECO:0000259" key="2">
    <source>
        <dbReference type="Pfam" id="PF20419"/>
    </source>
</evidence>
<organism evidence="3 4">
    <name type="scientific">Marinobacter profundi</name>
    <dbReference type="NCBI Taxonomy" id="2666256"/>
    <lineage>
        <taxon>Bacteria</taxon>
        <taxon>Pseudomonadati</taxon>
        <taxon>Pseudomonadota</taxon>
        <taxon>Gammaproteobacteria</taxon>
        <taxon>Pseudomonadales</taxon>
        <taxon>Marinobacteraceae</taxon>
        <taxon>Marinobacter</taxon>
    </lineage>
</organism>
<evidence type="ECO:0000313" key="3">
    <source>
        <dbReference type="EMBL" id="PHQ14014.1"/>
    </source>
</evidence>
<dbReference type="InterPro" id="IPR046524">
    <property type="entry name" value="DUF6701"/>
</dbReference>